<reference evidence="1" key="1">
    <citation type="submission" date="2014-11" db="EMBL/GenBank/DDBJ databases">
        <authorList>
            <person name="Amaro Gonzalez C."/>
        </authorList>
    </citation>
    <scope>NUCLEOTIDE SEQUENCE</scope>
</reference>
<evidence type="ECO:0000313" key="1">
    <source>
        <dbReference type="EMBL" id="JAH86276.1"/>
    </source>
</evidence>
<reference evidence="1" key="2">
    <citation type="journal article" date="2015" name="Fish Shellfish Immunol.">
        <title>Early steps in the European eel (Anguilla anguilla)-Vibrio vulnificus interaction in the gills: Role of the RtxA13 toxin.</title>
        <authorList>
            <person name="Callol A."/>
            <person name="Pajuelo D."/>
            <person name="Ebbesson L."/>
            <person name="Teles M."/>
            <person name="MacKenzie S."/>
            <person name="Amaro C."/>
        </authorList>
    </citation>
    <scope>NUCLEOTIDE SEQUENCE</scope>
</reference>
<dbReference type="AlphaFoldDB" id="A0A0E9W7L0"/>
<name>A0A0E9W7L0_ANGAN</name>
<organism evidence="1">
    <name type="scientific">Anguilla anguilla</name>
    <name type="common">European freshwater eel</name>
    <name type="synonym">Muraena anguilla</name>
    <dbReference type="NCBI Taxonomy" id="7936"/>
    <lineage>
        <taxon>Eukaryota</taxon>
        <taxon>Metazoa</taxon>
        <taxon>Chordata</taxon>
        <taxon>Craniata</taxon>
        <taxon>Vertebrata</taxon>
        <taxon>Euteleostomi</taxon>
        <taxon>Actinopterygii</taxon>
        <taxon>Neopterygii</taxon>
        <taxon>Teleostei</taxon>
        <taxon>Anguilliformes</taxon>
        <taxon>Anguillidae</taxon>
        <taxon>Anguilla</taxon>
    </lineage>
</organism>
<proteinExistence type="predicted"/>
<protein>
    <submittedName>
        <fullName evidence="1">Uncharacterized protein</fullName>
    </submittedName>
</protein>
<dbReference type="EMBL" id="GBXM01022301">
    <property type="protein sequence ID" value="JAH86276.1"/>
    <property type="molecule type" value="Transcribed_RNA"/>
</dbReference>
<accession>A0A0E9W7L0</accession>
<sequence>MWKQELTEKPTSINTLVPNNFIFYRSFRLTN</sequence>